<dbReference type="GO" id="GO:0006355">
    <property type="term" value="P:regulation of DNA-templated transcription"/>
    <property type="evidence" value="ECO:0007669"/>
    <property type="project" value="InterPro"/>
</dbReference>
<feature type="domain" description="PRD" evidence="6">
    <location>
        <begin position="837"/>
        <end position="940"/>
    </location>
</feature>
<dbReference type="InterPro" id="IPR004701">
    <property type="entry name" value="PTS_EIIA_man-typ"/>
</dbReference>
<reference evidence="8" key="1">
    <citation type="submission" date="2019-01" db="EMBL/GenBank/DDBJ databases">
        <title>Draft genomes of a novel of Sporanaerobacter strains.</title>
        <authorList>
            <person name="Ma S."/>
        </authorList>
    </citation>
    <scope>NUCLEOTIDE SEQUENCE [LARGE SCALE GENOMIC DNA]</scope>
    <source>
        <strain evidence="8">NJN-17</strain>
    </source>
</reference>
<evidence type="ECO:0000313" key="8">
    <source>
        <dbReference type="Proteomes" id="UP000287969"/>
    </source>
</evidence>
<dbReference type="PROSITE" id="PS51372">
    <property type="entry name" value="PRD_2"/>
    <property type="match status" value="2"/>
</dbReference>
<dbReference type="SUPFAM" id="SSF52540">
    <property type="entry name" value="P-loop containing nucleoside triphosphate hydrolases"/>
    <property type="match status" value="1"/>
</dbReference>
<evidence type="ECO:0000256" key="2">
    <source>
        <dbReference type="ARBA" id="ARBA00022741"/>
    </source>
</evidence>
<dbReference type="InterPro" id="IPR011608">
    <property type="entry name" value="PRD"/>
</dbReference>
<dbReference type="GO" id="GO:0005524">
    <property type="term" value="F:ATP binding"/>
    <property type="evidence" value="ECO:0007669"/>
    <property type="project" value="UniProtKB-KW"/>
</dbReference>
<dbReference type="InterPro" id="IPR036095">
    <property type="entry name" value="PTS_EIIB-like_sf"/>
</dbReference>
<dbReference type="KEGG" id="spoa:EQM13_16515"/>
<dbReference type="EMBL" id="CP035282">
    <property type="protein sequence ID" value="QAT63054.1"/>
    <property type="molecule type" value="Genomic_DNA"/>
</dbReference>
<dbReference type="SUPFAM" id="SSF53062">
    <property type="entry name" value="PTS system fructose IIA component-like"/>
    <property type="match status" value="1"/>
</dbReference>
<dbReference type="SMART" id="SM00382">
    <property type="entry name" value="AAA"/>
    <property type="match status" value="1"/>
</dbReference>
<dbReference type="GO" id="GO:0009401">
    <property type="term" value="P:phosphoenolpyruvate-dependent sugar phosphotransferase system"/>
    <property type="evidence" value="ECO:0007669"/>
    <property type="project" value="InterPro"/>
</dbReference>
<dbReference type="CDD" id="cd00009">
    <property type="entry name" value="AAA"/>
    <property type="match status" value="1"/>
</dbReference>
<dbReference type="InterPro" id="IPR036662">
    <property type="entry name" value="PTS_EIIA_man-typ_sf"/>
</dbReference>
<dbReference type="PANTHER" id="PTHR32071">
    <property type="entry name" value="TRANSCRIPTIONAL REGULATORY PROTEIN"/>
    <property type="match status" value="1"/>
</dbReference>
<dbReference type="Proteomes" id="UP000287969">
    <property type="component" value="Chromosome"/>
</dbReference>
<dbReference type="PROSITE" id="PS51096">
    <property type="entry name" value="PTS_EIIA_TYPE_4"/>
    <property type="match status" value="1"/>
</dbReference>
<dbReference type="GO" id="GO:0016020">
    <property type="term" value="C:membrane"/>
    <property type="evidence" value="ECO:0007669"/>
    <property type="project" value="InterPro"/>
</dbReference>
<dbReference type="RefSeq" id="WP_128753279.1">
    <property type="nucleotide sequence ID" value="NZ_CP035282.1"/>
</dbReference>
<dbReference type="PANTHER" id="PTHR32071:SF38">
    <property type="entry name" value="PSP OPERON TRANSCRIPTIONAL ACTIVATOR"/>
    <property type="match status" value="1"/>
</dbReference>
<dbReference type="Gene3D" id="3.40.50.510">
    <property type="entry name" value="Phosphotransferase system, mannose-type IIA component"/>
    <property type="match status" value="1"/>
</dbReference>
<evidence type="ECO:0000259" key="6">
    <source>
        <dbReference type="PROSITE" id="PS51372"/>
    </source>
</evidence>
<accession>A0A410QGT8</accession>
<dbReference type="PROSITE" id="PS50045">
    <property type="entry name" value="SIGMA54_INTERACT_4"/>
    <property type="match status" value="1"/>
</dbReference>
<feature type="domain" description="PTS EIIA type-4" evidence="5">
    <location>
        <begin position="567"/>
        <end position="706"/>
    </location>
</feature>
<sequence length="940" mass="107531">MNRIDRVGEKIKTLSSKVRKSDIFDRKNVGYSAGYIAELIGSQRNNITTDLNNLYKEGKLIKISGKPVLFFDRETFEKMFSVKLQGNSLCCKNLNEFINDKHKVKEEKYNDIFQNIIGSEGSLSIAIKQAKAAILYPPQGLHTIIFGETGVGKSMFAEAMYKYGKSEGIFNSNSPFVVFNCADYANNPQLLLSQLFGYSKGSFTGAETEKPGLIEIADGGVLLLDEVHRLPPEGQEMLFTFIDKGIFRRMGEINNERTAKVLIIAATTENPDSSLLKTFTRRIPMSIELPPLRERKLSERFGIIKRFFIAEAVRLNNNIIVDKDVFEALLTYNPVGNVGQIKSDIQLSIARAFLEFSIKKLSNVFVTIDFVPEYIKNGLLSLDKETRLRLNKMLVDSQYSFNSDSLSEVTIQEPKYDFIKYFYEKMNLKLDSEVNIQKTFRDFTQIVSHDMYSANKIFDFIDDDVIDIVNVMSDVIYEELGVTLSRSIYYSLALHFIYTIKYDLRNIDYMSIPNDEKIKIKYSDEYRTSRRIIKKIEKEFGICCPEYEEYFLTIVLSSLKENKNENHVGILVIVHGEATASNFAGVANELLGTNIVNSIDMPLNEKPDDILLKAIDMVKKIDQGKGVLLLVDMGSLVTFSSIIHEKTGVDVRVLDNISTLTVIEAARKALIPNLDIESIISSLINMNQTLNERLRRRIEEESNKDIKKVIYTVCASGQGTAFYLEDSIKKILTENHIYNVKVIPLSLANNKQFREVIADTAKDKYIVAIVGSIDPMIEEYPFISLQEIIMNNGLKKLLKLVNPDISLYNDEECIHKINKEIVWKATTEVIEKYLQFLSAEKVLPYVRDFISTLENKIYTNLKESIIVRIYIHIACMIERILFKRDHLNAGVDIKEYMIENESLWRAVKDSINKIQEVFNLDILDDEIYYIVELLKDENAV</sequence>
<dbReference type="Pfam" id="PF00874">
    <property type="entry name" value="PRD"/>
    <property type="match status" value="2"/>
</dbReference>
<evidence type="ECO:0000256" key="1">
    <source>
        <dbReference type="ARBA" id="ARBA00022679"/>
    </source>
</evidence>
<keyword evidence="8" id="KW-1185">Reference proteome</keyword>
<protein>
    <submittedName>
        <fullName evidence="7">Sigma-54-dependent transcriptional regulator</fullName>
    </submittedName>
</protein>
<organism evidence="7 8">
    <name type="scientific">Acidilutibacter cellobiosedens</name>
    <dbReference type="NCBI Taxonomy" id="2507161"/>
    <lineage>
        <taxon>Bacteria</taxon>
        <taxon>Bacillati</taxon>
        <taxon>Bacillota</taxon>
        <taxon>Tissierellia</taxon>
        <taxon>Tissierellales</taxon>
        <taxon>Acidilutibacteraceae</taxon>
        <taxon>Acidilutibacter</taxon>
    </lineage>
</organism>
<dbReference type="Gene3D" id="3.40.50.2300">
    <property type="match status" value="1"/>
</dbReference>
<evidence type="ECO:0000256" key="3">
    <source>
        <dbReference type="ARBA" id="ARBA00022840"/>
    </source>
</evidence>
<evidence type="ECO:0000259" key="4">
    <source>
        <dbReference type="PROSITE" id="PS50045"/>
    </source>
</evidence>
<dbReference type="InterPro" id="IPR002078">
    <property type="entry name" value="Sigma_54_int"/>
</dbReference>
<feature type="domain" description="Sigma-54 factor interaction" evidence="4">
    <location>
        <begin position="116"/>
        <end position="350"/>
    </location>
</feature>
<gene>
    <name evidence="7" type="ORF">EQM13_16515</name>
</gene>
<dbReference type="Gene3D" id="1.10.1790.10">
    <property type="entry name" value="PRD domain"/>
    <property type="match status" value="2"/>
</dbReference>
<feature type="domain" description="PRD" evidence="6">
    <location>
        <begin position="460"/>
        <end position="566"/>
    </location>
</feature>
<name>A0A410QGT8_9FIRM</name>
<proteinExistence type="predicted"/>
<dbReference type="SUPFAM" id="SSF63520">
    <property type="entry name" value="PTS-regulatory domain, PRD"/>
    <property type="match status" value="2"/>
</dbReference>
<dbReference type="OrthoDB" id="9765164at2"/>
<dbReference type="InterPro" id="IPR036634">
    <property type="entry name" value="PRD_sf"/>
</dbReference>
<evidence type="ECO:0000313" key="7">
    <source>
        <dbReference type="EMBL" id="QAT63054.1"/>
    </source>
</evidence>
<keyword evidence="3" id="KW-0067">ATP-binding</keyword>
<dbReference type="GO" id="GO:0008982">
    <property type="term" value="F:protein-N(PI)-phosphohistidine-sugar phosphotransferase activity"/>
    <property type="evidence" value="ECO:0007669"/>
    <property type="project" value="InterPro"/>
</dbReference>
<dbReference type="InterPro" id="IPR027417">
    <property type="entry name" value="P-loop_NTPase"/>
</dbReference>
<dbReference type="AlphaFoldDB" id="A0A410QGT8"/>
<dbReference type="Pfam" id="PF00158">
    <property type="entry name" value="Sigma54_activat"/>
    <property type="match status" value="1"/>
</dbReference>
<dbReference type="InterPro" id="IPR003593">
    <property type="entry name" value="AAA+_ATPase"/>
</dbReference>
<keyword evidence="2" id="KW-0547">Nucleotide-binding</keyword>
<dbReference type="Gene3D" id="3.40.50.300">
    <property type="entry name" value="P-loop containing nucleotide triphosphate hydrolases"/>
    <property type="match status" value="1"/>
</dbReference>
<evidence type="ECO:0000259" key="5">
    <source>
        <dbReference type="PROSITE" id="PS51096"/>
    </source>
</evidence>
<dbReference type="Pfam" id="PF03610">
    <property type="entry name" value="EIIA-man"/>
    <property type="match status" value="1"/>
</dbReference>
<keyword evidence="1" id="KW-0808">Transferase</keyword>
<dbReference type="SUPFAM" id="SSF52794">
    <property type="entry name" value="PTS system IIB component-like"/>
    <property type="match status" value="1"/>
</dbReference>